<dbReference type="CDD" id="cd00452">
    <property type="entry name" value="KDPG_aldolase"/>
    <property type="match status" value="1"/>
</dbReference>
<accession>A0A6B2NI76</accession>
<dbReference type="RefSeq" id="WP_164127323.1">
    <property type="nucleotide sequence ID" value="NZ_JAAGOX010000003.1"/>
</dbReference>
<evidence type="ECO:0000256" key="2">
    <source>
        <dbReference type="ARBA" id="ARBA00006906"/>
    </source>
</evidence>
<dbReference type="EC" id="4.1.2.21" evidence="6"/>
<reference evidence="6" key="1">
    <citation type="submission" date="2020-02" db="EMBL/GenBank/DDBJ databases">
        <title>Delineation of the pyrene-degrading pathway in Roseobacter clade bacteria by genomic analysis.</title>
        <authorList>
            <person name="Zhou H."/>
            <person name="Wang H."/>
        </authorList>
    </citation>
    <scope>NUCLEOTIDE SEQUENCE</scope>
    <source>
        <strain evidence="6">PrR005</strain>
    </source>
</reference>
<evidence type="ECO:0000256" key="3">
    <source>
        <dbReference type="ARBA" id="ARBA00011233"/>
    </source>
</evidence>
<evidence type="ECO:0000256" key="5">
    <source>
        <dbReference type="ARBA" id="ARBA00023277"/>
    </source>
</evidence>
<dbReference type="PANTHER" id="PTHR30246:SF1">
    <property type="entry name" value="2-DEHYDRO-3-DEOXY-6-PHOSPHOGALACTONATE ALDOLASE-RELATED"/>
    <property type="match status" value="1"/>
</dbReference>
<comment type="subunit">
    <text evidence="3">Homotrimer.</text>
</comment>
<dbReference type="InterPro" id="IPR000887">
    <property type="entry name" value="Aldlse_KDPG_KHG"/>
</dbReference>
<evidence type="ECO:0000313" key="6">
    <source>
        <dbReference type="EMBL" id="NDW43801.1"/>
    </source>
</evidence>
<proteinExistence type="inferred from homology"/>
<organism evidence="6">
    <name type="scientific">Ruegeria sp. PrR005</name>
    <dbReference type="NCBI Taxonomy" id="2706882"/>
    <lineage>
        <taxon>Bacteria</taxon>
        <taxon>Pseudomonadati</taxon>
        <taxon>Pseudomonadota</taxon>
        <taxon>Alphaproteobacteria</taxon>
        <taxon>Rhodobacterales</taxon>
        <taxon>Roseobacteraceae</taxon>
        <taxon>Ruegeria</taxon>
    </lineage>
</organism>
<comment type="caution">
    <text evidence="6">The sequence shown here is derived from an EMBL/GenBank/DDBJ whole genome shotgun (WGS) entry which is preliminary data.</text>
</comment>
<dbReference type="SUPFAM" id="SSF51569">
    <property type="entry name" value="Aldolase"/>
    <property type="match status" value="1"/>
</dbReference>
<keyword evidence="5" id="KW-0119">Carbohydrate metabolism</keyword>
<evidence type="ECO:0000256" key="4">
    <source>
        <dbReference type="ARBA" id="ARBA00023239"/>
    </source>
</evidence>
<dbReference type="Pfam" id="PF01081">
    <property type="entry name" value="Aldolase"/>
    <property type="match status" value="1"/>
</dbReference>
<dbReference type="NCBIfam" id="NF006600">
    <property type="entry name" value="PRK09140.1"/>
    <property type="match status" value="1"/>
</dbReference>
<keyword evidence="4 6" id="KW-0456">Lyase</keyword>
<gene>
    <name evidence="6" type="ORF">G0P99_02385</name>
</gene>
<name>A0A6B2NI76_9RHOB</name>
<comment type="similarity">
    <text evidence="2">Belongs to the KHG/KDPG aldolase family.</text>
</comment>
<dbReference type="AlphaFoldDB" id="A0A6B2NI76"/>
<dbReference type="EMBL" id="JAAGOX010000003">
    <property type="protein sequence ID" value="NDW43801.1"/>
    <property type="molecule type" value="Genomic_DNA"/>
</dbReference>
<sequence>MTVLAEAMAAAPLIAILRGLDPGRAVEVAEVLAEAGFRVIEVPLNSPSPLTSIERIAGRLGDAAIVGAGTVLTERDMLSVADAGGRIIVAPNMNPALGAATVAKGLAWSPGVMTPSEAFAALDIGAQVLKFFPAEMIPPKAIAAMRAVLPRDALVAAVGGITPDGMAAYRTAGTDAFGLGSALFKPDYTLEEIARRAKQFVEAAAGLGKRQ</sequence>
<dbReference type="PANTHER" id="PTHR30246">
    <property type="entry name" value="2-KETO-3-DEOXY-6-PHOSPHOGLUCONATE ALDOLASE"/>
    <property type="match status" value="1"/>
</dbReference>
<evidence type="ECO:0000256" key="1">
    <source>
        <dbReference type="ARBA" id="ARBA00004761"/>
    </source>
</evidence>
<protein>
    <submittedName>
        <fullName evidence="6">2-dehydro-3-deoxy-6-phosphogalactonate aldolase</fullName>
        <ecNumber evidence="6">4.1.2.21</ecNumber>
    </submittedName>
</protein>
<dbReference type="Gene3D" id="3.20.20.70">
    <property type="entry name" value="Aldolase class I"/>
    <property type="match status" value="1"/>
</dbReference>
<dbReference type="InterPro" id="IPR013785">
    <property type="entry name" value="Aldolase_TIM"/>
</dbReference>
<comment type="pathway">
    <text evidence="1">Carbohydrate acid metabolism.</text>
</comment>
<dbReference type="GO" id="GO:0008674">
    <property type="term" value="F:2-dehydro-3-deoxy-6-phosphogalactonate aldolase activity"/>
    <property type="evidence" value="ECO:0007669"/>
    <property type="project" value="UniProtKB-EC"/>
</dbReference>